<comment type="caution">
    <text evidence="2">The sequence shown here is derived from an EMBL/GenBank/DDBJ whole genome shotgun (WGS) entry which is preliminary data.</text>
</comment>
<keyword evidence="3" id="KW-1185">Reference proteome</keyword>
<name>A0ABP6CH03_9ACTN</name>
<feature type="signal peptide" evidence="1">
    <location>
        <begin position="1"/>
        <end position="26"/>
    </location>
</feature>
<organism evidence="2 3">
    <name type="scientific">Actinomadura fulvescens</name>
    <dbReference type="NCBI Taxonomy" id="46160"/>
    <lineage>
        <taxon>Bacteria</taxon>
        <taxon>Bacillati</taxon>
        <taxon>Actinomycetota</taxon>
        <taxon>Actinomycetes</taxon>
        <taxon>Streptosporangiales</taxon>
        <taxon>Thermomonosporaceae</taxon>
        <taxon>Actinomadura</taxon>
    </lineage>
</organism>
<proteinExistence type="predicted"/>
<feature type="chain" id="PRO_5046888909" description="Lipoprotein" evidence="1">
    <location>
        <begin position="27"/>
        <end position="189"/>
    </location>
</feature>
<accession>A0ABP6CH03</accession>
<dbReference type="EMBL" id="BAAATD010000007">
    <property type="protein sequence ID" value="GAA2613460.1"/>
    <property type="molecule type" value="Genomic_DNA"/>
</dbReference>
<evidence type="ECO:0000313" key="3">
    <source>
        <dbReference type="Proteomes" id="UP001501509"/>
    </source>
</evidence>
<gene>
    <name evidence="2" type="ORF">GCM10010411_55470</name>
</gene>
<dbReference type="Proteomes" id="UP001501509">
    <property type="component" value="Unassembled WGS sequence"/>
</dbReference>
<reference evidence="3" key="1">
    <citation type="journal article" date="2019" name="Int. J. Syst. Evol. Microbiol.">
        <title>The Global Catalogue of Microorganisms (GCM) 10K type strain sequencing project: providing services to taxonomists for standard genome sequencing and annotation.</title>
        <authorList>
            <consortium name="The Broad Institute Genomics Platform"/>
            <consortium name="The Broad Institute Genome Sequencing Center for Infectious Disease"/>
            <person name="Wu L."/>
            <person name="Ma J."/>
        </authorList>
    </citation>
    <scope>NUCLEOTIDE SEQUENCE [LARGE SCALE GENOMIC DNA]</scope>
    <source>
        <strain evidence="3">JCM 6833</strain>
    </source>
</reference>
<keyword evidence="1" id="KW-0732">Signal</keyword>
<sequence>MNHRRTYVRRAAMLVLVLGCATSSCGGGESPDDRPNLERLQKSRENAIASLRQAATDLKGTVTVLRIDQRSTDGFITPFGRYTRCGNSKRKYLYEAGITVVAGGRSKHQNVDAVLIAATLRLQSKGWRIDNTTATKGELKVDIRQGITHNTDVQENAVTIRTEGACHDLGGLWREPTGKPDDLYPIVTK</sequence>
<protein>
    <recommendedName>
        <fullName evidence="4">Lipoprotein</fullName>
    </recommendedName>
</protein>
<dbReference type="PROSITE" id="PS51257">
    <property type="entry name" value="PROKAR_LIPOPROTEIN"/>
    <property type="match status" value="1"/>
</dbReference>
<evidence type="ECO:0000313" key="2">
    <source>
        <dbReference type="EMBL" id="GAA2613460.1"/>
    </source>
</evidence>
<evidence type="ECO:0008006" key="4">
    <source>
        <dbReference type="Google" id="ProtNLM"/>
    </source>
</evidence>
<evidence type="ECO:0000256" key="1">
    <source>
        <dbReference type="SAM" id="SignalP"/>
    </source>
</evidence>